<accession>A0A546XG87</accession>
<keyword evidence="2" id="KW-0732">Signal</keyword>
<dbReference type="PROSITE" id="PS51257">
    <property type="entry name" value="PROKAR_LIPOPROTEIN"/>
    <property type="match status" value="1"/>
</dbReference>
<dbReference type="GO" id="GO:0016787">
    <property type="term" value="F:hydrolase activity"/>
    <property type="evidence" value="ECO:0007669"/>
    <property type="project" value="UniProtKB-KW"/>
</dbReference>
<dbReference type="PRINTS" id="PR00412">
    <property type="entry name" value="EPOXHYDRLASE"/>
</dbReference>
<proteinExistence type="predicted"/>
<dbReference type="AlphaFoldDB" id="A0A546XG87"/>
<feature type="domain" description="AB hydrolase-1" evidence="3">
    <location>
        <begin position="59"/>
        <end position="294"/>
    </location>
</feature>
<comment type="caution">
    <text evidence="4">The sequence shown here is derived from an EMBL/GenBank/DDBJ whole genome shotgun (WGS) entry which is preliminary data.</text>
</comment>
<dbReference type="Proteomes" id="UP000315434">
    <property type="component" value="Unassembled WGS sequence"/>
</dbReference>
<dbReference type="PANTHER" id="PTHR43798">
    <property type="entry name" value="MONOACYLGLYCEROL LIPASE"/>
    <property type="match status" value="1"/>
</dbReference>
<evidence type="ECO:0000313" key="5">
    <source>
        <dbReference type="Proteomes" id="UP000315434"/>
    </source>
</evidence>
<evidence type="ECO:0000259" key="3">
    <source>
        <dbReference type="Pfam" id="PF00561"/>
    </source>
</evidence>
<evidence type="ECO:0000256" key="1">
    <source>
        <dbReference type="ARBA" id="ARBA00022801"/>
    </source>
</evidence>
<sequence length="335" mass="35937">MPDRTLCLIAALLMMGCFALIVSKAVAAPKRDDQPVRIDVGGFKLNSVLLEPGRNPDLPPIVFIHGASASLYDPIFSFRTKLQERAKLLFLDRPGHGNSDVGGEQNILPDGQADSIAVLMQKRGINRAIIVGHSFGGAIAASFAVRHPDMVSGLVFLSPAVYSWNGGIAWYYDAASAPVTGTLFSTLIVPAVGLMAIDRATKGVFAPNPVPAGYIDKTRALQALRPLAFRHNAREVAALSDWARAASVNYRKIKVPTVIITGDTDNIVSPEVHSLHLARDIRGACLIVVHNLGHKSDFVASDLAIAAIETVAGRKSNLNAIKRDVEQRIARDGKD</sequence>
<gene>
    <name evidence="4" type="ORF">EXN68_14975</name>
</gene>
<keyword evidence="1 4" id="KW-0378">Hydrolase</keyword>
<protein>
    <submittedName>
        <fullName evidence="4">Alpha/beta hydrolase</fullName>
    </submittedName>
</protein>
<organism evidence="4 5">
    <name type="scientific">Rhizobium rhizogenes</name>
    <name type="common">Agrobacterium rhizogenes</name>
    <dbReference type="NCBI Taxonomy" id="359"/>
    <lineage>
        <taxon>Bacteria</taxon>
        <taxon>Pseudomonadati</taxon>
        <taxon>Pseudomonadota</taxon>
        <taxon>Alphaproteobacteria</taxon>
        <taxon>Hyphomicrobiales</taxon>
        <taxon>Rhizobiaceae</taxon>
        <taxon>Rhizobium/Agrobacterium group</taxon>
        <taxon>Rhizobium</taxon>
    </lineage>
</organism>
<evidence type="ECO:0000256" key="2">
    <source>
        <dbReference type="SAM" id="SignalP"/>
    </source>
</evidence>
<dbReference type="PANTHER" id="PTHR43798:SF31">
    <property type="entry name" value="AB HYDROLASE SUPERFAMILY PROTEIN YCLE"/>
    <property type="match status" value="1"/>
</dbReference>
<dbReference type="InterPro" id="IPR029058">
    <property type="entry name" value="AB_hydrolase_fold"/>
</dbReference>
<dbReference type="OrthoDB" id="9815441at2"/>
<reference evidence="4 5" key="1">
    <citation type="journal article" date="2019" name="Appl. Microbiol. Biotechnol.">
        <title>Differential efficiency of wild type rhizogenic strains for rol gene transformation of plants.</title>
        <authorList>
            <person name="Desmet S."/>
            <person name="De Keyser E."/>
            <person name="Van Vaerenbergh J."/>
            <person name="Baeyen S."/>
            <person name="Van Huylenbroeck J."/>
            <person name="Geelen D."/>
            <person name="Dhooghe E."/>
        </authorList>
    </citation>
    <scope>NUCLEOTIDE SEQUENCE [LARGE SCALE GENOMIC DNA]</scope>
    <source>
        <strain evidence="4 5">GBBC3284</strain>
    </source>
</reference>
<dbReference type="Pfam" id="PF00561">
    <property type="entry name" value="Abhydrolase_1"/>
    <property type="match status" value="1"/>
</dbReference>
<dbReference type="PRINTS" id="PR00111">
    <property type="entry name" value="ABHYDROLASE"/>
</dbReference>
<dbReference type="InterPro" id="IPR050266">
    <property type="entry name" value="AB_hydrolase_sf"/>
</dbReference>
<dbReference type="InterPro" id="IPR000639">
    <property type="entry name" value="Epox_hydrolase-like"/>
</dbReference>
<dbReference type="SUPFAM" id="SSF53474">
    <property type="entry name" value="alpha/beta-Hydrolases"/>
    <property type="match status" value="1"/>
</dbReference>
<name>A0A546XG87_RHIRH</name>
<dbReference type="GO" id="GO:0016020">
    <property type="term" value="C:membrane"/>
    <property type="evidence" value="ECO:0007669"/>
    <property type="project" value="TreeGrafter"/>
</dbReference>
<dbReference type="InterPro" id="IPR000073">
    <property type="entry name" value="AB_hydrolase_1"/>
</dbReference>
<dbReference type="Gene3D" id="3.40.50.1820">
    <property type="entry name" value="alpha/beta hydrolase"/>
    <property type="match status" value="1"/>
</dbReference>
<dbReference type="RefSeq" id="WP_142841634.1">
    <property type="nucleotide sequence ID" value="NZ_SGNY01000004.1"/>
</dbReference>
<dbReference type="EMBL" id="SGNY01000004">
    <property type="protein sequence ID" value="TRA99756.1"/>
    <property type="molecule type" value="Genomic_DNA"/>
</dbReference>
<feature type="signal peptide" evidence="2">
    <location>
        <begin position="1"/>
        <end position="27"/>
    </location>
</feature>
<evidence type="ECO:0000313" key="4">
    <source>
        <dbReference type="EMBL" id="TRA99756.1"/>
    </source>
</evidence>
<feature type="chain" id="PRO_5022180411" evidence="2">
    <location>
        <begin position="28"/>
        <end position="335"/>
    </location>
</feature>